<dbReference type="EMBL" id="CP020472">
    <property type="protein sequence ID" value="ARD22739.1"/>
    <property type="molecule type" value="Genomic_DNA"/>
</dbReference>
<keyword evidence="2" id="KW-1185">Reference proteome</keyword>
<dbReference type="NCBIfam" id="TIGR03347">
    <property type="entry name" value="VI_chp_1"/>
    <property type="match status" value="1"/>
</dbReference>
<protein>
    <recommendedName>
        <fullName evidence="3">Type VI secretion system baseplate subunit TssG</fullName>
    </recommendedName>
</protein>
<dbReference type="Proteomes" id="UP000191820">
    <property type="component" value="Chromosome"/>
</dbReference>
<evidence type="ECO:0008006" key="3">
    <source>
        <dbReference type="Google" id="ProtNLM"/>
    </source>
</evidence>
<organism evidence="1 2">
    <name type="scientific">Shewanella japonica</name>
    <dbReference type="NCBI Taxonomy" id="93973"/>
    <lineage>
        <taxon>Bacteria</taxon>
        <taxon>Pseudomonadati</taxon>
        <taxon>Pseudomonadota</taxon>
        <taxon>Gammaproteobacteria</taxon>
        <taxon>Alteromonadales</taxon>
        <taxon>Shewanellaceae</taxon>
        <taxon>Shewanella</taxon>
    </lineage>
</organism>
<dbReference type="PANTHER" id="PTHR35564">
    <property type="match status" value="1"/>
</dbReference>
<name>A0ABM6JM82_9GAMM</name>
<dbReference type="Pfam" id="PF06996">
    <property type="entry name" value="T6SS_TssG"/>
    <property type="match status" value="1"/>
</dbReference>
<evidence type="ECO:0000313" key="2">
    <source>
        <dbReference type="Proteomes" id="UP000191820"/>
    </source>
</evidence>
<gene>
    <name evidence="1" type="ORF">SJ2017_2449</name>
</gene>
<dbReference type="PANTHER" id="PTHR35564:SF4">
    <property type="entry name" value="CYTOPLASMIC PROTEIN"/>
    <property type="match status" value="1"/>
</dbReference>
<sequence>MTMSTEVDFDELINQSANMSAPAKQLQAIADSPTEHDFYQAVYQFQQQLLQGKEQGHKVGHDAIPSEELLRFKSDQHLGFPGQAISKVNLTQASAAKKIAAEMHVSFMGLTGPSGVLPQHYTELLLERLRLKDTGMRDFYDLFNHRIISLFYRAWEKYRFSVNYQPLQDSPPDSVSAFNNQKDSFTHVLSLLSGKKSLNCYYGGFLNRKTPSAESLRIMLKDFTGCEVEIASFQGRWQQLSANEQTKLSSRAMPEGQYARLGVDASIGSRVWDINSSISIQLTPKDGQTVSAFMPGEKCYQPLKDLVSSYLGQTAKFKIYLDVKQQDAPKAQLSKAAVPLGLGCGLLSRTEHGQQTKRLMI</sequence>
<evidence type="ECO:0000313" key="1">
    <source>
        <dbReference type="EMBL" id="ARD22739.1"/>
    </source>
</evidence>
<accession>A0ABM6JM82</accession>
<proteinExistence type="predicted"/>
<dbReference type="InterPro" id="IPR010732">
    <property type="entry name" value="T6SS_TssG-like"/>
</dbReference>
<reference evidence="1 2" key="1">
    <citation type="submission" date="2017-03" db="EMBL/GenBank/DDBJ databases">
        <title>Genome sequencing of Shewanella japonica KCTC 22435.</title>
        <authorList>
            <person name="Kim K.M."/>
        </authorList>
    </citation>
    <scope>NUCLEOTIDE SEQUENCE [LARGE SCALE GENOMIC DNA]</scope>
    <source>
        <strain evidence="1 2">KCTC 22435</strain>
    </source>
</reference>